<dbReference type="OrthoDB" id="9810867at2"/>
<dbReference type="RefSeq" id="WP_068516454.1">
    <property type="nucleotide sequence ID" value="NZ_AP014945.1"/>
</dbReference>
<evidence type="ECO:0000313" key="10">
    <source>
        <dbReference type="Proteomes" id="UP000068196"/>
    </source>
</evidence>
<dbReference type="GO" id="GO:0000049">
    <property type="term" value="F:tRNA binding"/>
    <property type="evidence" value="ECO:0007669"/>
    <property type="project" value="UniProtKB-UniRule"/>
</dbReference>
<evidence type="ECO:0000256" key="5">
    <source>
        <dbReference type="ARBA" id="ARBA00022801"/>
    </source>
</evidence>
<organism evidence="9 10">
    <name type="scientific">Caldimicrobium thiodismutans</name>
    <dbReference type="NCBI Taxonomy" id="1653476"/>
    <lineage>
        <taxon>Bacteria</taxon>
        <taxon>Pseudomonadati</taxon>
        <taxon>Thermodesulfobacteriota</taxon>
        <taxon>Thermodesulfobacteria</taxon>
        <taxon>Thermodesulfobacteriales</taxon>
        <taxon>Thermodesulfobacteriaceae</taxon>
        <taxon>Caldimicrobium</taxon>
    </lineage>
</organism>
<comment type="subunit">
    <text evidence="7">Consists of a catalytic RNA component (M1 or rnpB) and a protein subunit.</text>
</comment>
<keyword evidence="3 7" id="KW-0540">Nuclease</keyword>
<dbReference type="STRING" id="1653476.THC_1808"/>
<protein>
    <recommendedName>
        <fullName evidence="7 8">Ribonuclease P protein component</fullName>
        <shortName evidence="7">RNase P protein</shortName>
        <shortName evidence="7">RNaseP protein</shortName>
        <ecNumber evidence="7 8">3.1.26.5</ecNumber>
    </recommendedName>
    <alternativeName>
        <fullName evidence="7">Protein C5</fullName>
    </alternativeName>
</protein>
<sequence>MSSLKKEGLSSKERLTLNKDFKRVFKEGKKIWVGRHLLIIYCPNQLGLRRLGLVVSGKIGKAVERNKVKRLLRELFRKNKELFPEGVDLIMIPHPNLKNLSYGELLELVRKNLSSGRNRNLNAEKTFA</sequence>
<reference evidence="10" key="2">
    <citation type="journal article" date="2016" name="Int. J. Syst. Evol. Microbiol.">
        <title>Caldimicrobium thiodismutans sp. nov., a sulfur-disproportionating bacterium isolated from a hot spring.</title>
        <authorList>
            <person name="Kojima H."/>
            <person name="Umezawa K."/>
            <person name="Fukui M."/>
        </authorList>
    </citation>
    <scope>NUCLEOTIDE SEQUENCE [LARGE SCALE GENOMIC DNA]</scope>
    <source>
        <strain evidence="10">TF1</strain>
    </source>
</reference>
<dbReference type="PANTHER" id="PTHR33992:SF1">
    <property type="entry name" value="RIBONUCLEASE P PROTEIN COMPONENT"/>
    <property type="match status" value="1"/>
</dbReference>
<dbReference type="InterPro" id="IPR020568">
    <property type="entry name" value="Ribosomal_Su5_D2-typ_SF"/>
</dbReference>
<evidence type="ECO:0000256" key="6">
    <source>
        <dbReference type="ARBA" id="ARBA00022884"/>
    </source>
</evidence>
<evidence type="ECO:0000256" key="7">
    <source>
        <dbReference type="HAMAP-Rule" id="MF_00227"/>
    </source>
</evidence>
<dbReference type="Proteomes" id="UP000068196">
    <property type="component" value="Chromosome"/>
</dbReference>
<evidence type="ECO:0000256" key="2">
    <source>
        <dbReference type="ARBA" id="ARBA00022694"/>
    </source>
</evidence>
<accession>A0A0U5AJU4</accession>
<dbReference type="InterPro" id="IPR020539">
    <property type="entry name" value="RNase_P_CS"/>
</dbReference>
<dbReference type="GO" id="GO:0001682">
    <property type="term" value="P:tRNA 5'-leader removal"/>
    <property type="evidence" value="ECO:0007669"/>
    <property type="project" value="UniProtKB-UniRule"/>
</dbReference>
<dbReference type="AlphaFoldDB" id="A0A0U5AJU4"/>
<evidence type="ECO:0000256" key="3">
    <source>
        <dbReference type="ARBA" id="ARBA00022722"/>
    </source>
</evidence>
<gene>
    <name evidence="7" type="primary">rnpA</name>
    <name evidence="9" type="ORF">THC_1808</name>
</gene>
<dbReference type="Gene3D" id="3.30.230.10">
    <property type="match status" value="1"/>
</dbReference>
<proteinExistence type="inferred from homology"/>
<keyword evidence="5 7" id="KW-0378">Hydrolase</keyword>
<evidence type="ECO:0000313" key="9">
    <source>
        <dbReference type="EMBL" id="BAU24167.1"/>
    </source>
</evidence>
<comment type="function">
    <text evidence="1 7">RNaseP catalyzes the removal of the 5'-leader sequence from pre-tRNA to produce the mature 5'-terminus. It can also cleave other RNA substrates such as 4.5S RNA. The protein component plays an auxiliary but essential role in vivo by binding to the 5'-leader sequence and broadening the substrate specificity of the ribozyme.</text>
</comment>
<dbReference type="SUPFAM" id="SSF54211">
    <property type="entry name" value="Ribosomal protein S5 domain 2-like"/>
    <property type="match status" value="1"/>
</dbReference>
<keyword evidence="4 7" id="KW-0255">Endonuclease</keyword>
<keyword evidence="10" id="KW-1185">Reference proteome</keyword>
<dbReference type="InterPro" id="IPR000100">
    <property type="entry name" value="RNase_P"/>
</dbReference>
<dbReference type="EMBL" id="AP014945">
    <property type="protein sequence ID" value="BAU24167.1"/>
    <property type="molecule type" value="Genomic_DNA"/>
</dbReference>
<dbReference type="NCBIfam" id="TIGR00188">
    <property type="entry name" value="rnpA"/>
    <property type="match status" value="1"/>
</dbReference>
<dbReference type="GO" id="GO:0030677">
    <property type="term" value="C:ribonuclease P complex"/>
    <property type="evidence" value="ECO:0007669"/>
    <property type="project" value="TreeGrafter"/>
</dbReference>
<dbReference type="PANTHER" id="PTHR33992">
    <property type="entry name" value="RIBONUCLEASE P PROTEIN COMPONENT"/>
    <property type="match status" value="1"/>
</dbReference>
<dbReference type="HAMAP" id="MF_00227">
    <property type="entry name" value="RNase_P"/>
    <property type="match status" value="1"/>
</dbReference>
<dbReference type="GO" id="GO:0004526">
    <property type="term" value="F:ribonuclease P activity"/>
    <property type="evidence" value="ECO:0007669"/>
    <property type="project" value="UniProtKB-UniRule"/>
</dbReference>
<dbReference type="Pfam" id="PF00825">
    <property type="entry name" value="Ribonuclease_P"/>
    <property type="match status" value="1"/>
</dbReference>
<dbReference type="PROSITE" id="PS00648">
    <property type="entry name" value="RIBONUCLEASE_P"/>
    <property type="match status" value="1"/>
</dbReference>
<dbReference type="KEGG" id="cthi:THC_1808"/>
<reference evidence="9 10" key="1">
    <citation type="journal article" date="2016" name="Int. J. Syst. Evol. Microbiol.">
        <title>Caldimicrobium thiodismutans sp. nov., a sulfur-disproportionating bacterium isolated from a hot spring, and emended description of the genus Caldimicrobium.</title>
        <authorList>
            <person name="Kojima H."/>
            <person name="Umezawa K."/>
            <person name="Fukui M."/>
        </authorList>
    </citation>
    <scope>NUCLEOTIDE SEQUENCE [LARGE SCALE GENOMIC DNA]</scope>
    <source>
        <strain evidence="9 10">TF1</strain>
    </source>
</reference>
<keyword evidence="6 7" id="KW-0694">RNA-binding</keyword>
<comment type="similarity">
    <text evidence="7">Belongs to the RnpA family.</text>
</comment>
<dbReference type="EC" id="3.1.26.5" evidence="7 8"/>
<dbReference type="GO" id="GO:0042781">
    <property type="term" value="F:3'-tRNA processing endoribonuclease activity"/>
    <property type="evidence" value="ECO:0007669"/>
    <property type="project" value="TreeGrafter"/>
</dbReference>
<name>A0A0U5AJU4_9BACT</name>
<evidence type="ECO:0000256" key="1">
    <source>
        <dbReference type="ARBA" id="ARBA00002663"/>
    </source>
</evidence>
<keyword evidence="2 7" id="KW-0819">tRNA processing</keyword>
<dbReference type="InterPro" id="IPR014721">
    <property type="entry name" value="Ribsml_uS5_D2-typ_fold_subgr"/>
</dbReference>
<evidence type="ECO:0000256" key="4">
    <source>
        <dbReference type="ARBA" id="ARBA00022759"/>
    </source>
</evidence>
<evidence type="ECO:0000256" key="8">
    <source>
        <dbReference type="NCBIfam" id="TIGR00188"/>
    </source>
</evidence>
<comment type="catalytic activity">
    <reaction evidence="7">
        <text>Endonucleolytic cleavage of RNA, removing 5'-extranucleotides from tRNA precursor.</text>
        <dbReference type="EC" id="3.1.26.5"/>
    </reaction>
</comment>